<accession>A0A6A6ZEE5</accession>
<dbReference type="EMBL" id="MU006246">
    <property type="protein sequence ID" value="KAF2819099.1"/>
    <property type="molecule type" value="Genomic_DNA"/>
</dbReference>
<reference evidence="1" key="1">
    <citation type="journal article" date="2020" name="Stud. Mycol.">
        <title>101 Dothideomycetes genomes: a test case for predicting lifestyles and emergence of pathogens.</title>
        <authorList>
            <person name="Haridas S."/>
            <person name="Albert R."/>
            <person name="Binder M."/>
            <person name="Bloem J."/>
            <person name="Labutti K."/>
            <person name="Salamov A."/>
            <person name="Andreopoulos B."/>
            <person name="Baker S."/>
            <person name="Barry K."/>
            <person name="Bills G."/>
            <person name="Bluhm B."/>
            <person name="Cannon C."/>
            <person name="Castanera R."/>
            <person name="Culley D."/>
            <person name="Daum C."/>
            <person name="Ezra D."/>
            <person name="Gonzalez J."/>
            <person name="Henrissat B."/>
            <person name="Kuo A."/>
            <person name="Liang C."/>
            <person name="Lipzen A."/>
            <person name="Lutzoni F."/>
            <person name="Magnuson J."/>
            <person name="Mondo S."/>
            <person name="Nolan M."/>
            <person name="Ohm R."/>
            <person name="Pangilinan J."/>
            <person name="Park H.-J."/>
            <person name="Ramirez L."/>
            <person name="Alfaro M."/>
            <person name="Sun H."/>
            <person name="Tritt A."/>
            <person name="Yoshinaga Y."/>
            <person name="Zwiers L.-H."/>
            <person name="Turgeon B."/>
            <person name="Goodwin S."/>
            <person name="Spatafora J."/>
            <person name="Crous P."/>
            <person name="Grigoriev I."/>
        </authorList>
    </citation>
    <scope>NUCLEOTIDE SEQUENCE</scope>
    <source>
        <strain evidence="1">CBS 113818</strain>
    </source>
</reference>
<evidence type="ECO:0000313" key="2">
    <source>
        <dbReference type="Proteomes" id="UP000799424"/>
    </source>
</evidence>
<sequence length="70" mass="8140">MCTTRSDWGGFFFFRVMDADMCWDYFTSFQAFDTAFPLFCGVGYMPGVGCFAGRVAVSELWAVYWKREKE</sequence>
<proteinExistence type="predicted"/>
<protein>
    <submittedName>
        <fullName evidence="1">Uncharacterized protein</fullName>
    </submittedName>
</protein>
<evidence type="ECO:0000313" key="1">
    <source>
        <dbReference type="EMBL" id="KAF2819099.1"/>
    </source>
</evidence>
<organism evidence="1 2">
    <name type="scientific">Ophiobolus disseminans</name>
    <dbReference type="NCBI Taxonomy" id="1469910"/>
    <lineage>
        <taxon>Eukaryota</taxon>
        <taxon>Fungi</taxon>
        <taxon>Dikarya</taxon>
        <taxon>Ascomycota</taxon>
        <taxon>Pezizomycotina</taxon>
        <taxon>Dothideomycetes</taxon>
        <taxon>Pleosporomycetidae</taxon>
        <taxon>Pleosporales</taxon>
        <taxon>Pleosporineae</taxon>
        <taxon>Phaeosphaeriaceae</taxon>
        <taxon>Ophiobolus</taxon>
    </lineage>
</organism>
<gene>
    <name evidence="1" type="ORF">CC86DRAFT_146555</name>
</gene>
<name>A0A6A6ZEE5_9PLEO</name>
<dbReference type="AlphaFoldDB" id="A0A6A6ZEE5"/>
<dbReference type="Proteomes" id="UP000799424">
    <property type="component" value="Unassembled WGS sequence"/>
</dbReference>
<keyword evidence="2" id="KW-1185">Reference proteome</keyword>